<reference evidence="2" key="1">
    <citation type="submission" date="2018-05" db="EMBL/GenBank/DDBJ databases">
        <authorList>
            <person name="Lanie J.A."/>
            <person name="Ng W.-L."/>
            <person name="Kazmierczak K.M."/>
            <person name="Andrzejewski T.M."/>
            <person name="Davidsen T.M."/>
            <person name="Wayne K.J."/>
            <person name="Tettelin H."/>
            <person name="Glass J.I."/>
            <person name="Rusch D."/>
            <person name="Podicherti R."/>
            <person name="Tsui H.-C.T."/>
            <person name="Winkler M.E."/>
        </authorList>
    </citation>
    <scope>NUCLEOTIDE SEQUENCE</scope>
</reference>
<feature type="non-terminal residue" evidence="2">
    <location>
        <position position="1"/>
    </location>
</feature>
<gene>
    <name evidence="2" type="ORF">METZ01_LOCUS266056</name>
</gene>
<dbReference type="PANTHER" id="PTHR43861">
    <property type="entry name" value="TRANS-ACONITATE 2-METHYLTRANSFERASE-RELATED"/>
    <property type="match status" value="1"/>
</dbReference>
<proteinExistence type="predicted"/>
<dbReference type="CDD" id="cd02440">
    <property type="entry name" value="AdoMet_MTases"/>
    <property type="match status" value="1"/>
</dbReference>
<dbReference type="AlphaFoldDB" id="A0A382JPD8"/>
<organism evidence="2">
    <name type="scientific">marine metagenome</name>
    <dbReference type="NCBI Taxonomy" id="408172"/>
    <lineage>
        <taxon>unclassified sequences</taxon>
        <taxon>metagenomes</taxon>
        <taxon>ecological metagenomes</taxon>
    </lineage>
</organism>
<dbReference type="SUPFAM" id="SSF53335">
    <property type="entry name" value="S-adenosyl-L-methionine-dependent methyltransferases"/>
    <property type="match status" value="1"/>
</dbReference>
<sequence length="153" mass="17839">VRNRRYFVEPHILKFADFSSWKNKKVLEIGCGIGTDACMFAKHGAQYTGIDISKESLQLAKKQFKLYGYIGKFFTYDASDNLNFENFDLVYSYGVIHHHPETQKIIDNVHSWLKGSGEFRFMVYARHSWKYAMIEADLAQPEAQEDCPYVKCF</sequence>
<name>A0A382JPD8_9ZZZZ</name>
<accession>A0A382JPD8</accession>
<dbReference type="EMBL" id="UINC01075229">
    <property type="protein sequence ID" value="SVC13202.1"/>
    <property type="molecule type" value="Genomic_DNA"/>
</dbReference>
<protein>
    <recommendedName>
        <fullName evidence="1">Methyltransferase type 12 domain-containing protein</fullName>
    </recommendedName>
</protein>
<dbReference type="InterPro" id="IPR013217">
    <property type="entry name" value="Methyltransf_12"/>
</dbReference>
<feature type="domain" description="Methyltransferase type 12" evidence="1">
    <location>
        <begin position="27"/>
        <end position="117"/>
    </location>
</feature>
<feature type="non-terminal residue" evidence="2">
    <location>
        <position position="153"/>
    </location>
</feature>
<dbReference type="Gene3D" id="3.40.50.150">
    <property type="entry name" value="Vaccinia Virus protein VP39"/>
    <property type="match status" value="1"/>
</dbReference>
<evidence type="ECO:0000313" key="2">
    <source>
        <dbReference type="EMBL" id="SVC13202.1"/>
    </source>
</evidence>
<dbReference type="InterPro" id="IPR029063">
    <property type="entry name" value="SAM-dependent_MTases_sf"/>
</dbReference>
<dbReference type="Pfam" id="PF08242">
    <property type="entry name" value="Methyltransf_12"/>
    <property type="match status" value="1"/>
</dbReference>
<evidence type="ECO:0000259" key="1">
    <source>
        <dbReference type="Pfam" id="PF08242"/>
    </source>
</evidence>